<evidence type="ECO:0000256" key="6">
    <source>
        <dbReference type="ARBA" id="ARBA00041520"/>
    </source>
</evidence>
<evidence type="ECO:0000256" key="3">
    <source>
        <dbReference type="ARBA" id="ARBA00022946"/>
    </source>
</evidence>
<dbReference type="Pfam" id="PF00561">
    <property type="entry name" value="Abhydrolase_1"/>
    <property type="match status" value="1"/>
</dbReference>
<evidence type="ECO:0000256" key="10">
    <source>
        <dbReference type="ARBA" id="ARBA00047409"/>
    </source>
</evidence>
<proteinExistence type="predicted"/>
<dbReference type="InterPro" id="IPR000073">
    <property type="entry name" value="AB_hydrolase_1"/>
</dbReference>
<reference evidence="13 14" key="1">
    <citation type="submission" date="2024-02" db="EMBL/GenBank/DDBJ databases">
        <title>Full genome sequence of Sphingomonas kaistensis.</title>
        <authorList>
            <person name="Poletto B.L."/>
            <person name="Silva G."/>
            <person name="Galante D."/>
            <person name="Campos K.R."/>
            <person name="Santos M.B.N."/>
            <person name="Sacchi C.T."/>
        </authorList>
    </citation>
    <scope>NUCLEOTIDE SEQUENCE [LARGE SCALE GENOMIC DNA]</scope>
    <source>
        <strain evidence="13 14">MA4R</strain>
    </source>
</reference>
<evidence type="ECO:0000256" key="8">
    <source>
        <dbReference type="ARBA" id="ARBA00042704"/>
    </source>
</evidence>
<keyword evidence="2 13" id="KW-0378">Hydrolase</keyword>
<protein>
    <recommendedName>
        <fullName evidence="5">Palmitoyl-protein thioesterase ABHD10, mitochondrial</fullName>
        <ecNumber evidence="4">3.1.1.93</ecNumber>
        <ecNumber evidence="1">3.1.2.22</ecNumber>
    </recommendedName>
    <alternativeName>
        <fullName evidence="7">Acyl-protein thioesterase ABHD10</fullName>
    </alternativeName>
    <alternativeName>
        <fullName evidence="8">Alpha/beta hydrolase domain-containing protein 10</fullName>
    </alternativeName>
    <alternativeName>
        <fullName evidence="6">Mycophenolic acid acyl-glucuronide esterase, mitochondrial</fullName>
    </alternativeName>
</protein>
<dbReference type="PANTHER" id="PTHR16138:SF7">
    <property type="entry name" value="PALMITOYL-PROTEIN THIOESTERASE ABHD10, MITOCHONDRIAL"/>
    <property type="match status" value="1"/>
</dbReference>
<feature type="domain" description="AB hydrolase-1" evidence="12">
    <location>
        <begin position="26"/>
        <end position="133"/>
    </location>
</feature>
<evidence type="ECO:0000256" key="7">
    <source>
        <dbReference type="ARBA" id="ARBA00042645"/>
    </source>
</evidence>
<comment type="function">
    <text evidence="9">Acts as an acyl-protein thioesterase that hydrolyzes fatty acids from acylated residues in proteins. Regulates the mitochondrial S-depalmitoylation of the nucleophilic active site residue of peroxiredoxin-5/PRDX5, a key antioxidant protein, therefore modulating mitochondrial antioxidant ability. Also catalyzes the deglucuronidation of mycophenolic acid acyl-glucuronide, an active metabolite of the immunosuppressant drug mycophenolate.</text>
</comment>
<sequence length="253" mass="27198">MTLQHLARPSGHAIAVRHRPAVADTPTILFLPGYASDMMGSKALALDALAEREGLGILRFDYRGTGESEGGFVDFTLEDWLDDALAAAALTDGPLIVIGSSMGGWLMLHLAERLGDRVQALVGIAAAPDFTDWGYSDADKAALAEAGELRRDNPYGGEAELTTLRLWRSGERLRLLERPVRFEGPVRLLHGDRDAEVPLEIAIRLKDALTSHDVQVTVVKGGTHRLSAPHELALLETTVMALAAGARAPKSPL</sequence>
<comment type="catalytic activity">
    <reaction evidence="11">
        <text>mycophenolic acid O-acyl-beta-D-glucuronide + H2O = mycophenolate + D-glucuronate + H(+)</text>
        <dbReference type="Rhea" id="RHEA:34179"/>
        <dbReference type="ChEBI" id="CHEBI:15377"/>
        <dbReference type="ChEBI" id="CHEBI:15378"/>
        <dbReference type="ChEBI" id="CHEBI:58720"/>
        <dbReference type="ChEBI" id="CHEBI:62932"/>
        <dbReference type="ChEBI" id="CHEBI:66982"/>
        <dbReference type="EC" id="3.1.1.93"/>
    </reaction>
    <physiologicalReaction direction="left-to-right" evidence="11">
        <dbReference type="Rhea" id="RHEA:34180"/>
    </physiologicalReaction>
</comment>
<keyword evidence="14" id="KW-1185">Reference proteome</keyword>
<dbReference type="EMBL" id="CP145607">
    <property type="protein sequence ID" value="WWM69537.1"/>
    <property type="molecule type" value="Genomic_DNA"/>
</dbReference>
<dbReference type="GO" id="GO:0016787">
    <property type="term" value="F:hydrolase activity"/>
    <property type="evidence" value="ECO:0007669"/>
    <property type="project" value="UniProtKB-KW"/>
</dbReference>
<evidence type="ECO:0000256" key="5">
    <source>
        <dbReference type="ARBA" id="ARBA00039314"/>
    </source>
</evidence>
<organism evidence="13 14">
    <name type="scientific">Sphingomonas kaistensis</name>
    <dbReference type="NCBI Taxonomy" id="298708"/>
    <lineage>
        <taxon>Bacteria</taxon>
        <taxon>Pseudomonadati</taxon>
        <taxon>Pseudomonadota</taxon>
        <taxon>Alphaproteobacteria</taxon>
        <taxon>Sphingomonadales</taxon>
        <taxon>Sphingomonadaceae</taxon>
        <taxon>Sphingomonas</taxon>
    </lineage>
</organism>
<evidence type="ECO:0000256" key="1">
    <source>
        <dbReference type="ARBA" id="ARBA00012423"/>
    </source>
</evidence>
<accession>A0ABZ2FXH6</accession>
<evidence type="ECO:0000256" key="11">
    <source>
        <dbReference type="ARBA" id="ARBA00047972"/>
    </source>
</evidence>
<evidence type="ECO:0000256" key="4">
    <source>
        <dbReference type="ARBA" id="ARBA00039132"/>
    </source>
</evidence>
<dbReference type="EC" id="3.1.1.93" evidence="4"/>
<dbReference type="InterPro" id="IPR029058">
    <property type="entry name" value="AB_hydrolase_fold"/>
</dbReference>
<keyword evidence="3" id="KW-0809">Transit peptide</keyword>
<dbReference type="InterPro" id="IPR052382">
    <property type="entry name" value="ABHD10_acyl-thioesterase"/>
</dbReference>
<dbReference type="RefSeq" id="WP_338501680.1">
    <property type="nucleotide sequence ID" value="NZ_CP145607.1"/>
</dbReference>
<name>A0ABZ2FXH6_9SPHN</name>
<evidence type="ECO:0000313" key="13">
    <source>
        <dbReference type="EMBL" id="WWM69537.1"/>
    </source>
</evidence>
<dbReference type="EC" id="3.1.2.22" evidence="1"/>
<evidence type="ECO:0000256" key="2">
    <source>
        <dbReference type="ARBA" id="ARBA00022801"/>
    </source>
</evidence>
<gene>
    <name evidence="13" type="ORF">V6R86_02210</name>
</gene>
<evidence type="ECO:0000259" key="12">
    <source>
        <dbReference type="Pfam" id="PF00561"/>
    </source>
</evidence>
<dbReference type="Gene3D" id="3.40.50.1820">
    <property type="entry name" value="alpha/beta hydrolase"/>
    <property type="match status" value="1"/>
</dbReference>
<evidence type="ECO:0000256" key="9">
    <source>
        <dbReference type="ARBA" id="ARBA00046047"/>
    </source>
</evidence>
<dbReference type="Proteomes" id="UP001382935">
    <property type="component" value="Chromosome"/>
</dbReference>
<comment type="catalytic activity">
    <reaction evidence="10">
        <text>S-hexadecanoyl-L-cysteinyl-[protein] + H2O = L-cysteinyl-[protein] + hexadecanoate + H(+)</text>
        <dbReference type="Rhea" id="RHEA:19233"/>
        <dbReference type="Rhea" id="RHEA-COMP:10131"/>
        <dbReference type="Rhea" id="RHEA-COMP:11032"/>
        <dbReference type="ChEBI" id="CHEBI:7896"/>
        <dbReference type="ChEBI" id="CHEBI:15377"/>
        <dbReference type="ChEBI" id="CHEBI:15378"/>
        <dbReference type="ChEBI" id="CHEBI:29950"/>
        <dbReference type="ChEBI" id="CHEBI:74151"/>
        <dbReference type="EC" id="3.1.2.22"/>
    </reaction>
    <physiologicalReaction direction="left-to-right" evidence="10">
        <dbReference type="Rhea" id="RHEA:19234"/>
    </physiologicalReaction>
</comment>
<dbReference type="PANTHER" id="PTHR16138">
    <property type="entry name" value="MYCOPHENOLIC ACID ACYL-GLUCURONIDE ESTERASE, MITOCHONDRIAL"/>
    <property type="match status" value="1"/>
</dbReference>
<dbReference type="SUPFAM" id="SSF53474">
    <property type="entry name" value="alpha/beta-Hydrolases"/>
    <property type="match status" value="1"/>
</dbReference>
<evidence type="ECO:0000313" key="14">
    <source>
        <dbReference type="Proteomes" id="UP001382935"/>
    </source>
</evidence>